<dbReference type="RefSeq" id="WP_102664550.1">
    <property type="nucleotide sequence ID" value="NZ_JAVDSJ010000003.1"/>
</dbReference>
<dbReference type="SMART" id="SM00028">
    <property type="entry name" value="TPR"/>
    <property type="match status" value="6"/>
</dbReference>
<sequence>MKKTIALLTSSLLLTACASLQQPGDKADAQAAQDQKSASAKSAANRKKAPKAKVQPQEDTLPALELSEDILYKVLTAEIAFQRGQWQSAYVTMLAAAQQTRDPRLAKRAAEMAVAARQAGEALVAVRLWTELAPHSDEALQNYLGLIMLSDSVDEIEPLLTQRLADAAPQARGPMILQIQRLLSRAKDKQASFTILQNITKPYGDLMETHLALAQGAFSIGDGAQAQREARAALKIKPDSELAVLTAAQVASDNKDATKLVTDFLRKYPDAREVRVAYARSLVEQKDYKQARSQFETLLKEDGEDATTLFALGVLSAQTDQLKDAEYYLQRYLQVLSAQPEDDRDPSQALLLLSRIAEERRDLDSALRYLDQAEPGSEGYVNIQVRRAQLLARKADIEGARKALEQAQSESANDGEQLQLLLAESSLLRDANRNQEAADVLKGGLERFPNNTDLLYDYSMVLEKLGKYDEMEKSLRRVMQLAPGNQHAYNALGYSLADRNVRLPEALDLIQKAADLAPEDAFIADSLGWVLFRMGRAEQAETQMRRAYGLRPDVEIGVHLGEVLWTNGKQDEARKVWREAALKEPNNEVLKSTLARLNVKL</sequence>
<evidence type="ECO:0000256" key="2">
    <source>
        <dbReference type="SAM" id="MobiDB-lite"/>
    </source>
</evidence>
<dbReference type="Proteomes" id="UP001260715">
    <property type="component" value="Unassembled WGS sequence"/>
</dbReference>
<feature type="region of interest" description="Disordered" evidence="2">
    <location>
        <begin position="24"/>
        <end position="59"/>
    </location>
</feature>
<evidence type="ECO:0000313" key="4">
    <source>
        <dbReference type="EMBL" id="MDR6584801.1"/>
    </source>
</evidence>
<gene>
    <name evidence="4" type="ORF">J2W50_003011</name>
</gene>
<dbReference type="PROSITE" id="PS51257">
    <property type="entry name" value="PROKAR_LIPOPROTEIN"/>
    <property type="match status" value="1"/>
</dbReference>
<dbReference type="Pfam" id="PF13432">
    <property type="entry name" value="TPR_16"/>
    <property type="match status" value="1"/>
</dbReference>
<dbReference type="EMBL" id="JAVDSJ010000003">
    <property type="protein sequence ID" value="MDR6584801.1"/>
    <property type="molecule type" value="Genomic_DNA"/>
</dbReference>
<keyword evidence="3" id="KW-0732">Signal</keyword>
<feature type="compositionally biased region" description="Low complexity" evidence="2">
    <location>
        <begin position="29"/>
        <end position="43"/>
    </location>
</feature>
<dbReference type="SUPFAM" id="SSF48452">
    <property type="entry name" value="TPR-like"/>
    <property type="match status" value="2"/>
</dbReference>
<dbReference type="InterPro" id="IPR052384">
    <property type="entry name" value="TMTC_O-mannosyltransferase"/>
</dbReference>
<evidence type="ECO:0000256" key="1">
    <source>
        <dbReference type="PROSITE-ProRule" id="PRU00339"/>
    </source>
</evidence>
<feature type="signal peptide" evidence="3">
    <location>
        <begin position="1"/>
        <end position="21"/>
    </location>
</feature>
<protein>
    <submittedName>
        <fullName evidence="4">Tetratricopeptide (TPR) repeat protein</fullName>
    </submittedName>
</protein>
<keyword evidence="5" id="KW-1185">Reference proteome</keyword>
<dbReference type="Pfam" id="PF13429">
    <property type="entry name" value="TPR_15"/>
    <property type="match status" value="1"/>
</dbReference>
<dbReference type="PROSITE" id="PS50005">
    <property type="entry name" value="TPR"/>
    <property type="match status" value="1"/>
</dbReference>
<feature type="repeat" description="TPR" evidence="1">
    <location>
        <begin position="452"/>
        <end position="485"/>
    </location>
</feature>
<feature type="chain" id="PRO_5047179111" evidence="3">
    <location>
        <begin position="22"/>
        <end position="601"/>
    </location>
</feature>
<evidence type="ECO:0000313" key="5">
    <source>
        <dbReference type="Proteomes" id="UP001260715"/>
    </source>
</evidence>
<proteinExistence type="predicted"/>
<comment type="caution">
    <text evidence="4">The sequence shown here is derived from an EMBL/GenBank/DDBJ whole genome shotgun (WGS) entry which is preliminary data.</text>
</comment>
<dbReference type="InterPro" id="IPR011990">
    <property type="entry name" value="TPR-like_helical_dom_sf"/>
</dbReference>
<dbReference type="InterPro" id="IPR019734">
    <property type="entry name" value="TPR_rpt"/>
</dbReference>
<keyword evidence="1" id="KW-0802">TPR repeat</keyword>
<organism evidence="4 5">
    <name type="scientific">Herbaspirillum frisingense</name>
    <dbReference type="NCBI Taxonomy" id="92645"/>
    <lineage>
        <taxon>Bacteria</taxon>
        <taxon>Pseudomonadati</taxon>
        <taxon>Pseudomonadota</taxon>
        <taxon>Betaproteobacteria</taxon>
        <taxon>Burkholderiales</taxon>
        <taxon>Oxalobacteraceae</taxon>
        <taxon>Herbaspirillum</taxon>
    </lineage>
</organism>
<dbReference type="PANTHER" id="PTHR44216">
    <property type="entry name" value="PROTEIN O-MANNOSYL-TRANSFERASE TMTC2"/>
    <property type="match status" value="1"/>
</dbReference>
<accession>A0ABU1PFU1</accession>
<dbReference type="Gene3D" id="1.25.40.10">
    <property type="entry name" value="Tetratricopeptide repeat domain"/>
    <property type="match status" value="3"/>
</dbReference>
<name>A0ABU1PFU1_9BURK</name>
<reference evidence="4 5" key="1">
    <citation type="submission" date="2023-07" db="EMBL/GenBank/DDBJ databases">
        <title>Sorghum-associated microbial communities from plants grown in Nebraska, USA.</title>
        <authorList>
            <person name="Schachtman D."/>
        </authorList>
    </citation>
    <scope>NUCLEOTIDE SEQUENCE [LARGE SCALE GENOMIC DNA]</scope>
    <source>
        <strain evidence="4 5">596</strain>
    </source>
</reference>
<dbReference type="PANTHER" id="PTHR44216:SF3">
    <property type="entry name" value="PROTEIN O-MANNOSYL-TRANSFERASE TMTC2"/>
    <property type="match status" value="1"/>
</dbReference>
<evidence type="ECO:0000256" key="3">
    <source>
        <dbReference type="SAM" id="SignalP"/>
    </source>
</evidence>